<feature type="domain" description="LTD" evidence="3">
    <location>
        <begin position="22"/>
        <end position="195"/>
    </location>
</feature>
<organism evidence="4 5">
    <name type="scientific">Aerolutibacter ruishenii</name>
    <dbReference type="NCBI Taxonomy" id="686800"/>
    <lineage>
        <taxon>Bacteria</taxon>
        <taxon>Pseudomonadati</taxon>
        <taxon>Pseudomonadota</taxon>
        <taxon>Gammaproteobacteria</taxon>
        <taxon>Lysobacterales</taxon>
        <taxon>Lysobacteraceae</taxon>
        <taxon>Aerolutibacter</taxon>
    </lineage>
</organism>
<name>A0A562M3D2_9GAMM</name>
<reference evidence="4 5" key="1">
    <citation type="journal article" date="2015" name="Stand. Genomic Sci.">
        <title>Genomic Encyclopedia of Bacterial and Archaeal Type Strains, Phase III: the genomes of soil and plant-associated and newly described type strains.</title>
        <authorList>
            <person name="Whitman W.B."/>
            <person name="Woyke T."/>
            <person name="Klenk H.P."/>
            <person name="Zhou Y."/>
            <person name="Lilburn T.G."/>
            <person name="Beck B.J."/>
            <person name="De Vos P."/>
            <person name="Vandamme P."/>
            <person name="Eisen J.A."/>
            <person name="Garrity G."/>
            <person name="Hugenholtz P."/>
            <person name="Kyrpides N.C."/>
        </authorList>
    </citation>
    <scope>NUCLEOTIDE SEQUENCE [LARGE SCALE GENOMIC DNA]</scope>
    <source>
        <strain evidence="4 5">CGMCC 1.10136</strain>
    </source>
</reference>
<dbReference type="PROSITE" id="PS51257">
    <property type="entry name" value="PROKAR_LIPOPROTEIN"/>
    <property type="match status" value="1"/>
</dbReference>
<evidence type="ECO:0000313" key="4">
    <source>
        <dbReference type="EMBL" id="TWI14322.1"/>
    </source>
</evidence>
<keyword evidence="5" id="KW-1185">Reference proteome</keyword>
<evidence type="ECO:0000259" key="3">
    <source>
        <dbReference type="PROSITE" id="PS51841"/>
    </source>
</evidence>
<gene>
    <name evidence="4" type="ORF">IP93_00318</name>
</gene>
<dbReference type="InterPro" id="IPR001322">
    <property type="entry name" value="Lamin_tail_dom"/>
</dbReference>
<dbReference type="InterPro" id="IPR013783">
    <property type="entry name" value="Ig-like_fold"/>
</dbReference>
<dbReference type="InterPro" id="IPR001434">
    <property type="entry name" value="OmcB-like_DUF11"/>
</dbReference>
<dbReference type="SUPFAM" id="SSF56219">
    <property type="entry name" value="DNase I-like"/>
    <property type="match status" value="1"/>
</dbReference>
<dbReference type="AlphaFoldDB" id="A0A562M3D2"/>
<dbReference type="RefSeq" id="WP_158636244.1">
    <property type="nucleotide sequence ID" value="NZ_VLKP01000001.1"/>
</dbReference>
<dbReference type="Gene3D" id="3.60.10.10">
    <property type="entry name" value="Endonuclease/exonuclease/phosphatase"/>
    <property type="match status" value="1"/>
</dbReference>
<sequence length="1087" mass="111397">MHNQISRHAAVALSLAILACAGSAQAQVVISQIYGGGGNAGATYRNDFIELRNLGAAAVNLNGWSVQYTSSAGTTWSGRTNLTGSIAPGGYYLVQQAAGSGGTAALPTPDTTGGIAMSSASGKVALVRSTTALTGGCPLADANLEDFVGFGSSANCFKGAAPTGTLSNTTAALRKGDGATNSNDNAADFVVGAPDPRNSGSTPPPPPEPAVALSIAQIQGNGLASPHAGKRVVTEGVVTGIRFNNGFFLQGANDDGDATTSNAVFVFTRSAPPASVRVGHRVRVTGKVEEFTPSNPNQLSITEITSPEVELLASGMALPAAVALTAADLAPQARPDTLERLEGMRVSVAQAVVVGAADGSINERNATSTSNGIFHVTLPDVARPFREPGIGALDVIPIPAGKNPPRFDTNPERLRVNSRGQVNATLLAVDVGAKVGGLVGVLDYVSGTWTLLPDPASEAVPAPTVAGGRMPEAVNDADYDAVTVAGFNLLRFFDEVADNNGAATLTAAALDKRLAKTAGAICDYLKAPDILGVVEVENLRVLGLLAERINTGCARAPAYVPMLETGNDVGGINVGFLVSQRLVGGQPRVVVESLTQFGKGTTLSNPDGSSALLNDRPPLALRARVQQDNGARFDVTVINNHLRSLNDIDDTTPGSGGWSTGGARVRAKRGAQAAYLAGLVQSMQQEDPNRNIVLVGDFNAFEFNDGYVDVLGVIKGEAAAEDQVISYVASPVTAPLIDGSQLVADPAARYSYVYEGNAQSLDHVLVNEALLLGAGNLRVEHARINADFGVHHYGDASVPLRVSDHDPVRVAISVPSFRSADLSVSVAQAASSVHVGDDAVFNVTVGNAGPGAAEFAAIAFAVEGDAMPVVAPAAGWTCDAPVAQAGNTSVSCTTPALAVGGTAAFTVRVTAPDALGGKQLRLAVAVRSQITDPANADNQAEASVAVEALADLAVTIDDGNTYRVPKKLHYGHTVPFAVAVANAGPDAAWQPTLRLQGDAPAANVALEAPAGWTCTVDGDDVRFTAQCAFAGALAAADAARIIARVLVPARPDSTGFLHLQAEVGMSTPERRAIDNTAQYANRIVGVP</sequence>
<evidence type="ECO:0000256" key="1">
    <source>
        <dbReference type="SAM" id="MobiDB-lite"/>
    </source>
</evidence>
<dbReference type="Gene3D" id="2.60.40.10">
    <property type="entry name" value="Immunoglobulins"/>
    <property type="match status" value="1"/>
</dbReference>
<proteinExistence type="predicted"/>
<feature type="chain" id="PRO_5022173803" description="LTD domain-containing protein" evidence="2">
    <location>
        <begin position="27"/>
        <end position="1087"/>
    </location>
</feature>
<protein>
    <recommendedName>
        <fullName evidence="3">LTD domain-containing protein</fullName>
    </recommendedName>
</protein>
<dbReference type="Pfam" id="PF01345">
    <property type="entry name" value="DUF11"/>
    <property type="match status" value="1"/>
</dbReference>
<dbReference type="InterPro" id="IPR036691">
    <property type="entry name" value="Endo/exonu/phosph_ase_sf"/>
</dbReference>
<dbReference type="PANTHER" id="PTHR42834:SF1">
    <property type="entry name" value="ENDONUCLEASE_EXONUCLEASE_PHOSPHATASE FAMILY PROTEIN (AFU_ORTHOLOGUE AFUA_3G09210)"/>
    <property type="match status" value="1"/>
</dbReference>
<keyword evidence="2" id="KW-0732">Signal</keyword>
<evidence type="ECO:0000313" key="5">
    <source>
        <dbReference type="Proteomes" id="UP000316471"/>
    </source>
</evidence>
<dbReference type="SUPFAM" id="SSF74853">
    <property type="entry name" value="Lamin A/C globular tail domain"/>
    <property type="match status" value="1"/>
</dbReference>
<feature type="signal peptide" evidence="2">
    <location>
        <begin position="1"/>
        <end position="26"/>
    </location>
</feature>
<dbReference type="Pfam" id="PF00932">
    <property type="entry name" value="LTD"/>
    <property type="match status" value="1"/>
</dbReference>
<dbReference type="EMBL" id="VLKP01000001">
    <property type="protein sequence ID" value="TWI14322.1"/>
    <property type="molecule type" value="Genomic_DNA"/>
</dbReference>
<dbReference type="OrthoDB" id="9800417at2"/>
<dbReference type="Proteomes" id="UP000316471">
    <property type="component" value="Unassembled WGS sequence"/>
</dbReference>
<dbReference type="PANTHER" id="PTHR42834">
    <property type="entry name" value="ENDONUCLEASE/EXONUCLEASE/PHOSPHATASE FAMILY PROTEIN (AFU_ORTHOLOGUE AFUA_3G09210)"/>
    <property type="match status" value="1"/>
</dbReference>
<accession>A0A562M3D2</accession>
<feature type="region of interest" description="Disordered" evidence="1">
    <location>
        <begin position="175"/>
        <end position="209"/>
    </location>
</feature>
<evidence type="ECO:0000256" key="2">
    <source>
        <dbReference type="SAM" id="SignalP"/>
    </source>
</evidence>
<dbReference type="PROSITE" id="PS51841">
    <property type="entry name" value="LTD"/>
    <property type="match status" value="1"/>
</dbReference>
<dbReference type="CDD" id="cd04486">
    <property type="entry name" value="YhcR_OBF_like"/>
    <property type="match status" value="1"/>
</dbReference>
<dbReference type="InterPro" id="IPR036415">
    <property type="entry name" value="Lamin_tail_dom_sf"/>
</dbReference>
<comment type="caution">
    <text evidence="4">The sequence shown here is derived from an EMBL/GenBank/DDBJ whole genome shotgun (WGS) entry which is preliminary data.</text>
</comment>